<accession>A0A8S9MBV5</accession>
<gene>
    <name evidence="1" type="ORF">F2Q70_00013207</name>
</gene>
<evidence type="ECO:0000313" key="1">
    <source>
        <dbReference type="EMBL" id="KAF2616057.1"/>
    </source>
</evidence>
<comment type="caution">
    <text evidence="1">The sequence shown here is derived from an EMBL/GenBank/DDBJ whole genome shotgun (WGS) entry which is preliminary data.</text>
</comment>
<sequence length="123" mass="13798">MSTVLSLALTWMGPIYTYITMALQSSTTGTNLMRMGRISEAQTLIIDVRDSSAEIDSGDISSTRDVHFANGITKDNKAPGNVYMNYSHPSSPALDKTLQVYLHNRGSIWYQRPEMYEEETRDA</sequence>
<name>A0A8S9MBV5_BRACR</name>
<dbReference type="EMBL" id="QGKY02000089">
    <property type="protein sequence ID" value="KAF2616057.1"/>
    <property type="molecule type" value="Genomic_DNA"/>
</dbReference>
<organism evidence="1">
    <name type="scientific">Brassica cretica</name>
    <name type="common">Mustard</name>
    <dbReference type="NCBI Taxonomy" id="69181"/>
    <lineage>
        <taxon>Eukaryota</taxon>
        <taxon>Viridiplantae</taxon>
        <taxon>Streptophyta</taxon>
        <taxon>Embryophyta</taxon>
        <taxon>Tracheophyta</taxon>
        <taxon>Spermatophyta</taxon>
        <taxon>Magnoliopsida</taxon>
        <taxon>eudicotyledons</taxon>
        <taxon>Gunneridae</taxon>
        <taxon>Pentapetalae</taxon>
        <taxon>rosids</taxon>
        <taxon>malvids</taxon>
        <taxon>Brassicales</taxon>
        <taxon>Brassicaceae</taxon>
        <taxon>Brassiceae</taxon>
        <taxon>Brassica</taxon>
    </lineage>
</organism>
<reference evidence="1" key="1">
    <citation type="submission" date="2019-12" db="EMBL/GenBank/DDBJ databases">
        <title>Genome sequencing and annotation of Brassica cretica.</title>
        <authorList>
            <person name="Studholme D.J."/>
            <person name="Sarris P.F."/>
        </authorList>
    </citation>
    <scope>NUCLEOTIDE SEQUENCE</scope>
    <source>
        <strain evidence="1">PFS-102/07</strain>
        <tissue evidence="1">Leaf</tissue>
    </source>
</reference>
<dbReference type="AlphaFoldDB" id="A0A8S9MBV5"/>
<protein>
    <submittedName>
        <fullName evidence="1">Uncharacterized protein</fullName>
    </submittedName>
</protein>
<proteinExistence type="predicted"/>